<keyword evidence="17" id="KW-1185">Reference proteome</keyword>
<dbReference type="SUPFAM" id="SSF55874">
    <property type="entry name" value="ATPase domain of HSP90 chaperone/DNA topoisomerase II/histidine kinase"/>
    <property type="match status" value="1"/>
</dbReference>
<feature type="compositionally biased region" description="Polar residues" evidence="11">
    <location>
        <begin position="929"/>
        <end position="943"/>
    </location>
</feature>
<dbReference type="CDD" id="cd16922">
    <property type="entry name" value="HATPase_EvgS-ArcB-TorS-like"/>
    <property type="match status" value="1"/>
</dbReference>
<evidence type="ECO:0000256" key="6">
    <source>
        <dbReference type="ARBA" id="ARBA00022777"/>
    </source>
</evidence>
<dbReference type="InterPro" id="IPR001789">
    <property type="entry name" value="Sig_transdc_resp-reg_receiver"/>
</dbReference>
<keyword evidence="7" id="KW-0902">Two-component regulatory system</keyword>
<dbReference type="NCBIfam" id="TIGR00229">
    <property type="entry name" value="sensory_box"/>
    <property type="match status" value="1"/>
</dbReference>
<dbReference type="Gene3D" id="3.40.50.2300">
    <property type="match status" value="1"/>
</dbReference>
<evidence type="ECO:0000259" key="15">
    <source>
        <dbReference type="PROSITE" id="PS50113"/>
    </source>
</evidence>
<dbReference type="SMART" id="SM00448">
    <property type="entry name" value="REC"/>
    <property type="match status" value="1"/>
</dbReference>
<dbReference type="PRINTS" id="PR00344">
    <property type="entry name" value="BCTRLSENSOR"/>
</dbReference>
<keyword evidence="6" id="KW-0418">Kinase</keyword>
<dbReference type="SMART" id="SM00065">
    <property type="entry name" value="GAF"/>
    <property type="match status" value="2"/>
</dbReference>
<feature type="coiled-coil region" evidence="10">
    <location>
        <begin position="634"/>
        <end position="682"/>
    </location>
</feature>
<dbReference type="InterPro" id="IPR003594">
    <property type="entry name" value="HATPase_dom"/>
</dbReference>
<dbReference type="KEGG" id="mic:Mic7113_4146"/>
<evidence type="ECO:0000259" key="14">
    <source>
        <dbReference type="PROSITE" id="PS50112"/>
    </source>
</evidence>
<dbReference type="OrthoDB" id="445851at2"/>
<dbReference type="InterPro" id="IPR035965">
    <property type="entry name" value="PAS-like_dom_sf"/>
</dbReference>
<dbReference type="InterPro" id="IPR036097">
    <property type="entry name" value="HisK_dim/P_sf"/>
</dbReference>
<comment type="similarity">
    <text evidence="2">In the N-terminal section; belongs to the phytochrome family.</text>
</comment>
<dbReference type="Proteomes" id="UP000010471">
    <property type="component" value="Chromosome"/>
</dbReference>
<evidence type="ECO:0000256" key="10">
    <source>
        <dbReference type="SAM" id="Coils"/>
    </source>
</evidence>
<dbReference type="Gene3D" id="3.30.565.10">
    <property type="entry name" value="Histidine kinase-like ATPase, C-terminal domain"/>
    <property type="match status" value="1"/>
</dbReference>
<dbReference type="SUPFAM" id="SSF52172">
    <property type="entry name" value="CheY-like"/>
    <property type="match status" value="1"/>
</dbReference>
<feature type="domain" description="PAC" evidence="15">
    <location>
        <begin position="240"/>
        <end position="292"/>
    </location>
</feature>
<dbReference type="InterPro" id="IPR036890">
    <property type="entry name" value="HATPase_C_sf"/>
</dbReference>
<dbReference type="InterPro" id="IPR005467">
    <property type="entry name" value="His_kinase_dom"/>
</dbReference>
<dbReference type="RefSeq" id="WP_015183984.1">
    <property type="nucleotide sequence ID" value="NC_019738.1"/>
</dbReference>
<dbReference type="Gene3D" id="3.30.450.20">
    <property type="entry name" value="PAS domain"/>
    <property type="match status" value="1"/>
</dbReference>
<accession>K9WI27</accession>
<evidence type="ECO:0000256" key="1">
    <source>
        <dbReference type="ARBA" id="ARBA00000085"/>
    </source>
</evidence>
<dbReference type="CDD" id="cd00156">
    <property type="entry name" value="REC"/>
    <property type="match status" value="1"/>
</dbReference>
<evidence type="ECO:0000256" key="2">
    <source>
        <dbReference type="ARBA" id="ARBA00006402"/>
    </source>
</evidence>
<sequence>MEEIIKILVVEDDEVDRMAVSRALKRAGMSVEITASVDCHSALAALLQGSIGEDGNDTTQETHPANATLKEPNFDCVLLDYRLPDGDGLGLVQQVRGIGIKVPLVVLTGQGDEQLAVELMKAGASDYLAKSKLSPETLSRSVRNAVRIYRAEKQAASADERLRESEERYRLVLEGSNDGIWDWDLITHAIYCNDRLYEIMGLSADEVVINYDLVCQLIHPEDRLRISQAVAAHLQDNVELDVEFRLLHSSGEYRYCMARGKAWRDAQGKPFRMSGVISDITERKRAEESLRFLAEASAMLSASLDYEKTLASLARLAVPFLADLCVVDIVENGVVRRMGVAHADPTRDEQVRKLHHLYPPDLNGTHPAIKVIQTGIAVLVPEMADQEWIGATYNAEHLQIVQDMSFKSYMTVPLLVRGRTLGAISLVSTQQSRRYKPADLALAEELARRAALSLENGQLYRETQETSENLRQAILILGEQQQQLRTLQQLTNLLNQRLTNLPGLLREMAEAVAGAIPGAQFCCIMLNNPQCDGLVLTVMAGIETEKLRLENAFSPQGGLLYQVFSTGESQLIQNREGESASLQKHPAAMYAVAIESVQSGRLGVLTIGNWQDHNAFDEEDRNLLVAVGEQAAIAIDNARMIKALEEQEKRLEDQNEMLAHKNQELEHQRQQLQLNNLQLLEAARLKSQFLATMSHELRTPMNSVIGFSQLLLRQRHNPLTSQQTDMMKRILDNGKHLLALIDEILDLSKIDTGRLQLKLETFNLMTLVKATVEELRSLADERNLMLHVHDQLKNANVINDSVRLRQILVNLLSNGIKFTETGSVEVEVKEIAPNRLVIAVKDTGIGIAEEELGHIFEEFRQIDQTTTRRYPGTGLGLAITKSLVELMQGTIEVESQLGQGSTFRIELPRTVKPSTSNLPRTGHKLTQLGASSLSHGSLTQSLKKPTAGRILY</sequence>
<organism evidence="16 17">
    <name type="scientific">Allocoleopsis franciscana PCC 7113</name>
    <dbReference type="NCBI Taxonomy" id="1173027"/>
    <lineage>
        <taxon>Bacteria</taxon>
        <taxon>Bacillati</taxon>
        <taxon>Cyanobacteriota</taxon>
        <taxon>Cyanophyceae</taxon>
        <taxon>Coleofasciculales</taxon>
        <taxon>Coleofasciculaceae</taxon>
        <taxon>Allocoleopsis</taxon>
        <taxon>Allocoleopsis franciscana</taxon>
    </lineage>
</organism>
<dbReference type="eggNOG" id="COG2205">
    <property type="taxonomic scope" value="Bacteria"/>
</dbReference>
<evidence type="ECO:0000256" key="3">
    <source>
        <dbReference type="ARBA" id="ARBA00012438"/>
    </source>
</evidence>
<dbReference type="FunFam" id="3.30.565.10:FF:000010">
    <property type="entry name" value="Sensor histidine kinase RcsC"/>
    <property type="match status" value="1"/>
</dbReference>
<dbReference type="SUPFAM" id="SSF55781">
    <property type="entry name" value="GAF domain-like"/>
    <property type="match status" value="2"/>
</dbReference>
<gene>
    <name evidence="16" type="ORF">Mic7113_4146</name>
</gene>
<dbReference type="PATRIC" id="fig|1173027.3.peg.4578"/>
<dbReference type="SMART" id="SM00387">
    <property type="entry name" value="HATPase_c"/>
    <property type="match status" value="1"/>
</dbReference>
<dbReference type="SMART" id="SM00388">
    <property type="entry name" value="HisKA"/>
    <property type="match status" value="1"/>
</dbReference>
<dbReference type="PANTHER" id="PTHR43047">
    <property type="entry name" value="TWO-COMPONENT HISTIDINE PROTEIN KINASE"/>
    <property type="match status" value="1"/>
</dbReference>
<dbReference type="PROSITE" id="PS50109">
    <property type="entry name" value="HIS_KIN"/>
    <property type="match status" value="1"/>
</dbReference>
<dbReference type="SMART" id="SM00091">
    <property type="entry name" value="PAS"/>
    <property type="match status" value="1"/>
</dbReference>
<dbReference type="InterPro" id="IPR011006">
    <property type="entry name" value="CheY-like_superfamily"/>
</dbReference>
<keyword evidence="10" id="KW-0175">Coiled coil</keyword>
<dbReference type="Pfam" id="PF00072">
    <property type="entry name" value="Response_reg"/>
    <property type="match status" value="1"/>
</dbReference>
<feature type="domain" description="PAS" evidence="14">
    <location>
        <begin position="165"/>
        <end position="237"/>
    </location>
</feature>
<dbReference type="InterPro" id="IPR003018">
    <property type="entry name" value="GAF"/>
</dbReference>
<keyword evidence="5" id="KW-0808">Transferase</keyword>
<dbReference type="STRING" id="1173027.Mic7113_4146"/>
<dbReference type="AlphaFoldDB" id="K9WI27"/>
<feature type="domain" description="Response regulatory" evidence="13">
    <location>
        <begin position="6"/>
        <end position="145"/>
    </location>
</feature>
<dbReference type="PROSITE" id="PS50113">
    <property type="entry name" value="PAC"/>
    <property type="match status" value="1"/>
</dbReference>
<evidence type="ECO:0000259" key="12">
    <source>
        <dbReference type="PROSITE" id="PS50109"/>
    </source>
</evidence>
<dbReference type="Gene3D" id="1.10.287.130">
    <property type="match status" value="1"/>
</dbReference>
<dbReference type="eggNOG" id="COG2202">
    <property type="taxonomic scope" value="Bacteria"/>
</dbReference>
<dbReference type="Pfam" id="PF01590">
    <property type="entry name" value="GAF"/>
    <property type="match status" value="1"/>
</dbReference>
<keyword evidence="4 9" id="KW-0597">Phosphoprotein</keyword>
<feature type="region of interest" description="Disordered" evidence="11">
    <location>
        <begin position="929"/>
        <end position="952"/>
    </location>
</feature>
<dbReference type="Pfam" id="PF13185">
    <property type="entry name" value="GAF_2"/>
    <property type="match status" value="1"/>
</dbReference>
<proteinExistence type="inferred from homology"/>
<dbReference type="InterPro" id="IPR004358">
    <property type="entry name" value="Sig_transdc_His_kin-like_C"/>
</dbReference>
<evidence type="ECO:0000313" key="17">
    <source>
        <dbReference type="Proteomes" id="UP000010471"/>
    </source>
</evidence>
<dbReference type="Gene3D" id="3.30.450.40">
    <property type="match status" value="2"/>
</dbReference>
<dbReference type="PROSITE" id="PS50110">
    <property type="entry name" value="RESPONSE_REGULATORY"/>
    <property type="match status" value="1"/>
</dbReference>
<protein>
    <recommendedName>
        <fullName evidence="8">Circadian input-output histidine kinase CikA</fullName>
        <ecNumber evidence="3">2.7.13.3</ecNumber>
    </recommendedName>
</protein>
<dbReference type="SUPFAM" id="SSF55785">
    <property type="entry name" value="PYP-like sensor domain (PAS domain)"/>
    <property type="match status" value="1"/>
</dbReference>
<dbReference type="CDD" id="cd00130">
    <property type="entry name" value="PAS"/>
    <property type="match status" value="1"/>
</dbReference>
<name>K9WI27_9CYAN</name>
<dbReference type="PANTHER" id="PTHR43047:SF72">
    <property type="entry name" value="OSMOSENSING HISTIDINE PROTEIN KINASE SLN1"/>
    <property type="match status" value="1"/>
</dbReference>
<dbReference type="InterPro" id="IPR001610">
    <property type="entry name" value="PAC"/>
</dbReference>
<dbReference type="SUPFAM" id="SSF47384">
    <property type="entry name" value="Homodimeric domain of signal transducing histidine kinase"/>
    <property type="match status" value="1"/>
</dbReference>
<evidence type="ECO:0000256" key="7">
    <source>
        <dbReference type="ARBA" id="ARBA00023012"/>
    </source>
</evidence>
<dbReference type="Pfam" id="PF00512">
    <property type="entry name" value="HisKA"/>
    <property type="match status" value="1"/>
</dbReference>
<dbReference type="GO" id="GO:0009927">
    <property type="term" value="F:histidine phosphotransfer kinase activity"/>
    <property type="evidence" value="ECO:0007669"/>
    <property type="project" value="TreeGrafter"/>
</dbReference>
<feature type="modified residue" description="4-aspartylphosphate" evidence="9">
    <location>
        <position position="80"/>
    </location>
</feature>
<evidence type="ECO:0000256" key="9">
    <source>
        <dbReference type="PROSITE-ProRule" id="PRU00169"/>
    </source>
</evidence>
<evidence type="ECO:0000256" key="8">
    <source>
        <dbReference type="ARBA" id="ARBA00074306"/>
    </source>
</evidence>
<dbReference type="InterPro" id="IPR013655">
    <property type="entry name" value="PAS_fold_3"/>
</dbReference>
<dbReference type="Pfam" id="PF08447">
    <property type="entry name" value="PAS_3"/>
    <property type="match status" value="1"/>
</dbReference>
<dbReference type="InterPro" id="IPR000700">
    <property type="entry name" value="PAS-assoc_C"/>
</dbReference>
<dbReference type="CDD" id="cd00082">
    <property type="entry name" value="HisKA"/>
    <property type="match status" value="1"/>
</dbReference>
<dbReference type="PROSITE" id="PS50112">
    <property type="entry name" value="PAS"/>
    <property type="match status" value="1"/>
</dbReference>
<dbReference type="eggNOG" id="COG0745">
    <property type="taxonomic scope" value="Bacteria"/>
</dbReference>
<feature type="domain" description="Histidine kinase" evidence="12">
    <location>
        <begin position="692"/>
        <end position="911"/>
    </location>
</feature>
<dbReference type="eggNOG" id="COG2203">
    <property type="taxonomic scope" value="Bacteria"/>
</dbReference>
<evidence type="ECO:0000256" key="5">
    <source>
        <dbReference type="ARBA" id="ARBA00022679"/>
    </source>
</evidence>
<dbReference type="InterPro" id="IPR000014">
    <property type="entry name" value="PAS"/>
</dbReference>
<comment type="catalytic activity">
    <reaction evidence="1">
        <text>ATP + protein L-histidine = ADP + protein N-phospho-L-histidine.</text>
        <dbReference type="EC" id="2.7.13.3"/>
    </reaction>
</comment>
<dbReference type="EC" id="2.7.13.3" evidence="3"/>
<evidence type="ECO:0000313" key="16">
    <source>
        <dbReference type="EMBL" id="AFZ19848.1"/>
    </source>
</evidence>
<dbReference type="Pfam" id="PF02518">
    <property type="entry name" value="HATPase_c"/>
    <property type="match status" value="1"/>
</dbReference>
<dbReference type="SMART" id="SM00086">
    <property type="entry name" value="PAC"/>
    <property type="match status" value="1"/>
</dbReference>
<dbReference type="InterPro" id="IPR003661">
    <property type="entry name" value="HisK_dim/P_dom"/>
</dbReference>
<dbReference type="HOGENOM" id="CLU_000445_114_46_3"/>
<evidence type="ECO:0000259" key="13">
    <source>
        <dbReference type="PROSITE" id="PS50110"/>
    </source>
</evidence>
<evidence type="ECO:0000256" key="11">
    <source>
        <dbReference type="SAM" id="MobiDB-lite"/>
    </source>
</evidence>
<dbReference type="GO" id="GO:0000155">
    <property type="term" value="F:phosphorelay sensor kinase activity"/>
    <property type="evidence" value="ECO:0007669"/>
    <property type="project" value="InterPro"/>
</dbReference>
<dbReference type="GO" id="GO:0005886">
    <property type="term" value="C:plasma membrane"/>
    <property type="evidence" value="ECO:0007669"/>
    <property type="project" value="TreeGrafter"/>
</dbReference>
<dbReference type="EMBL" id="CP003630">
    <property type="protein sequence ID" value="AFZ19848.1"/>
    <property type="molecule type" value="Genomic_DNA"/>
</dbReference>
<dbReference type="InterPro" id="IPR029016">
    <property type="entry name" value="GAF-like_dom_sf"/>
</dbReference>
<reference evidence="16 17" key="1">
    <citation type="submission" date="2012-06" db="EMBL/GenBank/DDBJ databases">
        <title>Finished chromosome of genome of Microcoleus sp. PCC 7113.</title>
        <authorList>
            <consortium name="US DOE Joint Genome Institute"/>
            <person name="Gugger M."/>
            <person name="Coursin T."/>
            <person name="Rippka R."/>
            <person name="Tandeau De Marsac N."/>
            <person name="Huntemann M."/>
            <person name="Wei C.-L."/>
            <person name="Han J."/>
            <person name="Detter J.C."/>
            <person name="Han C."/>
            <person name="Tapia R."/>
            <person name="Chen A."/>
            <person name="Kyrpides N."/>
            <person name="Mavromatis K."/>
            <person name="Markowitz V."/>
            <person name="Szeto E."/>
            <person name="Ivanova N."/>
            <person name="Pagani I."/>
            <person name="Pati A."/>
            <person name="Goodwin L."/>
            <person name="Nordberg H.P."/>
            <person name="Cantor M.N."/>
            <person name="Hua S.X."/>
            <person name="Woyke T."/>
            <person name="Kerfeld C.A."/>
        </authorList>
    </citation>
    <scope>NUCLEOTIDE SEQUENCE [LARGE SCALE GENOMIC DNA]</scope>
    <source>
        <strain evidence="16 17">PCC 7113</strain>
    </source>
</reference>
<evidence type="ECO:0000256" key="4">
    <source>
        <dbReference type="ARBA" id="ARBA00022553"/>
    </source>
</evidence>